<evidence type="ECO:0000313" key="2">
    <source>
        <dbReference type="EMBL" id="GES93858.1"/>
    </source>
</evidence>
<feature type="compositionally biased region" description="Polar residues" evidence="1">
    <location>
        <begin position="44"/>
        <end position="62"/>
    </location>
</feature>
<feature type="compositionally biased region" description="Polar residues" evidence="1">
    <location>
        <begin position="85"/>
        <end position="97"/>
    </location>
</feature>
<dbReference type="EMBL" id="BLAL01000229">
    <property type="protein sequence ID" value="GES93858.1"/>
    <property type="molecule type" value="Genomic_DNA"/>
</dbReference>
<accession>A0A8H3QVM0</accession>
<gene>
    <name evidence="2" type="ORF">RCL2_002060600</name>
</gene>
<dbReference type="AlphaFoldDB" id="A0A8H3QVM0"/>
<dbReference type="Gene3D" id="1.25.40.10">
    <property type="entry name" value="Tetratricopeptide repeat domain"/>
    <property type="match status" value="1"/>
</dbReference>
<dbReference type="OrthoDB" id="411857at2759"/>
<protein>
    <submittedName>
        <fullName evidence="2">Uncharacterized protein</fullName>
    </submittedName>
</protein>
<name>A0A8H3QVM0_9GLOM</name>
<evidence type="ECO:0000256" key="1">
    <source>
        <dbReference type="SAM" id="MobiDB-lite"/>
    </source>
</evidence>
<dbReference type="Proteomes" id="UP000615446">
    <property type="component" value="Unassembled WGS sequence"/>
</dbReference>
<organism evidence="2 3">
    <name type="scientific">Rhizophagus clarus</name>
    <dbReference type="NCBI Taxonomy" id="94130"/>
    <lineage>
        <taxon>Eukaryota</taxon>
        <taxon>Fungi</taxon>
        <taxon>Fungi incertae sedis</taxon>
        <taxon>Mucoromycota</taxon>
        <taxon>Glomeromycotina</taxon>
        <taxon>Glomeromycetes</taxon>
        <taxon>Glomerales</taxon>
        <taxon>Glomeraceae</taxon>
        <taxon>Rhizophagus</taxon>
    </lineage>
</organism>
<sequence>MQHIKTNTAFVALARQNARNLLGAKTSTVFGHHGGLSNRGKFHGTSSSRQNSQYGNTSNSLIGDNHNRRQNGITSGINPLRTERGGTSQNFIRHNNFSTNYRGNKRFNSTSTVASTSSAISNFNIGLGGENESNIWQKNDMLSINEFNNYMKDLNRKGSLADIERQFRIIKRSGVMPNTLTYNFLFDTIAKAKTSNLNGEKMINYYNDMLDNNVIPNLDTYRKSN</sequence>
<proteinExistence type="predicted"/>
<evidence type="ECO:0000313" key="3">
    <source>
        <dbReference type="Proteomes" id="UP000615446"/>
    </source>
</evidence>
<comment type="caution">
    <text evidence="2">The sequence shown here is derived from an EMBL/GenBank/DDBJ whole genome shotgun (WGS) entry which is preliminary data.</text>
</comment>
<dbReference type="InterPro" id="IPR011990">
    <property type="entry name" value="TPR-like_helical_dom_sf"/>
</dbReference>
<reference evidence="2" key="1">
    <citation type="submission" date="2019-10" db="EMBL/GenBank/DDBJ databases">
        <title>Conservation and host-specific expression of non-tandemly repeated heterogenous ribosome RNA gene in arbuscular mycorrhizal fungi.</title>
        <authorList>
            <person name="Maeda T."/>
            <person name="Kobayashi Y."/>
            <person name="Nakagawa T."/>
            <person name="Ezawa T."/>
            <person name="Yamaguchi K."/>
            <person name="Bino T."/>
            <person name="Nishimoto Y."/>
            <person name="Shigenobu S."/>
            <person name="Kawaguchi M."/>
        </authorList>
    </citation>
    <scope>NUCLEOTIDE SEQUENCE</scope>
    <source>
        <strain evidence="2">HR1</strain>
    </source>
</reference>
<feature type="region of interest" description="Disordered" evidence="1">
    <location>
        <begin position="32"/>
        <end position="97"/>
    </location>
</feature>